<feature type="transmembrane region" description="Helical" evidence="1">
    <location>
        <begin position="245"/>
        <end position="262"/>
    </location>
</feature>
<evidence type="ECO:0000313" key="2">
    <source>
        <dbReference type="Proteomes" id="UP000025227"/>
    </source>
</evidence>
<evidence type="ECO:0000313" key="3">
    <source>
        <dbReference type="WBParaSite" id="HCON_00123240-00001"/>
    </source>
</evidence>
<accession>A0A7I4YNQ2</accession>
<proteinExistence type="predicted"/>
<feature type="transmembrane region" description="Helical" evidence="1">
    <location>
        <begin position="89"/>
        <end position="117"/>
    </location>
</feature>
<feature type="transmembrane region" description="Helical" evidence="1">
    <location>
        <begin position="282"/>
        <end position="306"/>
    </location>
</feature>
<protein>
    <submittedName>
        <fullName evidence="3 4">G_PROTEIN_RECEP_F1_2 domain-containing protein</fullName>
    </submittedName>
</protein>
<dbReference type="AlphaFoldDB" id="A0A7I4YNQ2"/>
<evidence type="ECO:0000313" key="4">
    <source>
        <dbReference type="WBParaSite" id="HCON_00123240-00002"/>
    </source>
</evidence>
<name>A0A7I4YNQ2_HAECO</name>
<dbReference type="Pfam" id="PF10326">
    <property type="entry name" value="7TM_GPCR_Str"/>
    <property type="match status" value="1"/>
</dbReference>
<sequence length="331" mass="37224">MSVAQSGLSTINSLVFGIISVMLNIFLIYVVRKRAARLFGAYKHTMTACAVFDIIFSVVYIICSPTFAATPEKSALLIVNGGFEIPTTWGRSLIVVFVLLLCNSIVIPPCLFVFRYLQICRTSYLEHHLLRYSFIVPFLISSSICGMICFAAWPTESDIEYFTCIAYDINVEGNFTFLVASLQKDDTSSEKLRSDTLLAGTITVVVLLVVAMVTIILCARRITATVKKNNSIHTRRLDMQLRRTLFAQAASPFLLLHLPFYVSILGPLFEARTGEASNYFPFLFAWCPAINPFLTLCIVTDFRHFVLSLFKRKWLKTPSATVLRSNIVVFK</sequence>
<feature type="transmembrane region" description="Helical" evidence="1">
    <location>
        <begin position="12"/>
        <end position="31"/>
    </location>
</feature>
<dbReference type="Proteomes" id="UP000025227">
    <property type="component" value="Unplaced"/>
</dbReference>
<keyword evidence="1" id="KW-0812">Transmembrane</keyword>
<keyword evidence="1" id="KW-0472">Membrane</keyword>
<dbReference type="InterPro" id="IPR019428">
    <property type="entry name" value="7TM_GPCR_serpentine_rcpt_Str"/>
</dbReference>
<organism evidence="2 3">
    <name type="scientific">Haemonchus contortus</name>
    <name type="common">Barber pole worm</name>
    <dbReference type="NCBI Taxonomy" id="6289"/>
    <lineage>
        <taxon>Eukaryota</taxon>
        <taxon>Metazoa</taxon>
        <taxon>Ecdysozoa</taxon>
        <taxon>Nematoda</taxon>
        <taxon>Chromadorea</taxon>
        <taxon>Rhabditida</taxon>
        <taxon>Rhabditina</taxon>
        <taxon>Rhabditomorpha</taxon>
        <taxon>Strongyloidea</taxon>
        <taxon>Trichostrongylidae</taxon>
        <taxon>Haemonchus</taxon>
    </lineage>
</organism>
<evidence type="ECO:0000256" key="1">
    <source>
        <dbReference type="SAM" id="Phobius"/>
    </source>
</evidence>
<dbReference type="SUPFAM" id="SSF81321">
    <property type="entry name" value="Family A G protein-coupled receptor-like"/>
    <property type="match status" value="1"/>
</dbReference>
<dbReference type="PANTHER" id="PTHR47758:SF4">
    <property type="entry name" value="SERPENTINE RECEPTOR, CLASS M"/>
    <property type="match status" value="1"/>
</dbReference>
<feature type="transmembrane region" description="Helical" evidence="1">
    <location>
        <begin position="129"/>
        <end position="153"/>
    </location>
</feature>
<dbReference type="WBParaSite" id="HCON_00123240-00001">
    <property type="protein sequence ID" value="HCON_00123240-00001"/>
    <property type="gene ID" value="HCON_00123240"/>
</dbReference>
<reference evidence="3" key="1">
    <citation type="submission" date="2020-12" db="UniProtKB">
        <authorList>
            <consortium name="WormBaseParasite"/>
        </authorList>
    </citation>
    <scope>IDENTIFICATION</scope>
    <source>
        <strain evidence="3 4">MHco3</strain>
    </source>
</reference>
<feature type="transmembrane region" description="Helical" evidence="1">
    <location>
        <begin position="51"/>
        <end position="69"/>
    </location>
</feature>
<dbReference type="PANTHER" id="PTHR47758">
    <property type="entry name" value="SERPENTINE RECEPTOR, CLASS M-RELATED"/>
    <property type="match status" value="1"/>
</dbReference>
<keyword evidence="2" id="KW-1185">Reference proteome</keyword>
<dbReference type="OrthoDB" id="5792363at2759"/>
<feature type="transmembrane region" description="Helical" evidence="1">
    <location>
        <begin position="197"/>
        <end position="219"/>
    </location>
</feature>
<keyword evidence="1" id="KW-1133">Transmembrane helix</keyword>
<dbReference type="WBParaSite" id="HCON_00123240-00002">
    <property type="protein sequence ID" value="HCON_00123240-00002"/>
    <property type="gene ID" value="HCON_00123240"/>
</dbReference>
<dbReference type="Gene3D" id="1.20.1070.10">
    <property type="entry name" value="Rhodopsin 7-helix transmembrane proteins"/>
    <property type="match status" value="1"/>
</dbReference>